<keyword evidence="3" id="KW-0597">Phosphoprotein</keyword>
<evidence type="ECO:0000256" key="6">
    <source>
        <dbReference type="ARBA" id="ARBA00022777"/>
    </source>
</evidence>
<dbReference type="InterPro" id="IPR036890">
    <property type="entry name" value="HATPase_C_sf"/>
</dbReference>
<evidence type="ECO:0000313" key="12">
    <source>
        <dbReference type="EMBL" id="AQG78482.1"/>
    </source>
</evidence>
<evidence type="ECO:0000256" key="2">
    <source>
        <dbReference type="ARBA" id="ARBA00012438"/>
    </source>
</evidence>
<dbReference type="InterPro" id="IPR011712">
    <property type="entry name" value="Sig_transdc_His_kin_sub3_dim/P"/>
</dbReference>
<feature type="transmembrane region" description="Helical" evidence="9">
    <location>
        <begin position="227"/>
        <end position="246"/>
    </location>
</feature>
<evidence type="ECO:0000256" key="9">
    <source>
        <dbReference type="SAM" id="Phobius"/>
    </source>
</evidence>
<dbReference type="CDD" id="cd16917">
    <property type="entry name" value="HATPase_UhpB-NarQ-NarX-like"/>
    <property type="match status" value="1"/>
</dbReference>
<dbReference type="OrthoDB" id="613787at2"/>
<keyword evidence="8" id="KW-0902">Two-component regulatory system</keyword>
<evidence type="ECO:0000256" key="4">
    <source>
        <dbReference type="ARBA" id="ARBA00022679"/>
    </source>
</evidence>
<comment type="catalytic activity">
    <reaction evidence="1">
        <text>ATP + protein L-histidine = ADP + protein N-phospho-L-histidine.</text>
        <dbReference type="EC" id="2.7.13.3"/>
    </reaction>
</comment>
<dbReference type="EMBL" id="CP014263">
    <property type="protein sequence ID" value="AQG78482.1"/>
    <property type="molecule type" value="Genomic_DNA"/>
</dbReference>
<dbReference type="Pfam" id="PF07730">
    <property type="entry name" value="HisKA_3"/>
    <property type="match status" value="1"/>
</dbReference>
<feature type="transmembrane region" description="Helical" evidence="9">
    <location>
        <begin position="266"/>
        <end position="286"/>
    </location>
</feature>
<evidence type="ECO:0000256" key="7">
    <source>
        <dbReference type="ARBA" id="ARBA00022840"/>
    </source>
</evidence>
<dbReference type="InterPro" id="IPR011623">
    <property type="entry name" value="7TMR_DISM_rcpt_extracell_dom1"/>
</dbReference>
<dbReference type="Proteomes" id="UP000187941">
    <property type="component" value="Chromosome"/>
</dbReference>
<dbReference type="PANTHER" id="PTHR24421">
    <property type="entry name" value="NITRATE/NITRITE SENSOR PROTEIN NARX-RELATED"/>
    <property type="match status" value="1"/>
</dbReference>
<dbReference type="SMART" id="SM00387">
    <property type="entry name" value="HATPase_c"/>
    <property type="match status" value="1"/>
</dbReference>
<evidence type="ECO:0000259" key="11">
    <source>
        <dbReference type="SMART" id="SM00387"/>
    </source>
</evidence>
<sequence length="633" mass="70952">MTQTPRSTRFWLWLTACWLWAGSGGHVWAAQPPVLTVGPDFKVSNLRGHIWQLGDSATTSAQMFLELFQQGQNGAVLQDEVPNLGDDDFLQWVGFRLQYTGQKPKTLILELDFVAPDDIGFYVWQGNRLVKQVAHTSWKTPPLERDVPHRVPAFRFVVQPGQTYTCALRLQQRAGYLVLPVQLHDEHYFNTYATFVNVTHGLTLGFLCLAAIIGLAFYLLTRQRLYVYYVLYVIGIAGFATEEQGYLNYYLLPYSDLLASQRAWPFFSQLAVIGHTLFAIQFLHLDQQRYRKWVIAGAVVCAFSVGLILALLVGISFTDTFYRVSLAVSFSYISLSFVYLLLAARQKRRESYLYVLAVSPLFLSILYGVLATVGIVPENWLLFAMMSYSPAWEVGVLCIGLAISFSWEQRQKVRALEQANRVQMRMVQALDEAQESERQRIAQDLHDDVGNTLAAAKGTLGTILNKLIIRTEFPEVAKAHTLIEKAGQDLRTISHNLMPVEFSRYALTDVVRQTVERAGQASPVRFAYVQAGVVRSLSAEQSLIIYRIINELISNILKHSGAKTAVVQLLFQPESLVVTVEDDGKGFSNVNSDQTVSGIGLRNVSSRSNYLGARLDVSSTTTGTCVILEVPYG</sequence>
<dbReference type="KEGG" id="smon:AWR27_03480"/>
<dbReference type="InterPro" id="IPR011622">
    <property type="entry name" value="7TMR_DISM_rcpt_extracell_dom2"/>
</dbReference>
<keyword evidence="9" id="KW-1133">Transmembrane helix</keyword>
<dbReference type="Gene3D" id="1.20.5.1930">
    <property type="match status" value="1"/>
</dbReference>
<feature type="signal peptide" evidence="10">
    <location>
        <begin position="1"/>
        <end position="29"/>
    </location>
</feature>
<evidence type="ECO:0000256" key="10">
    <source>
        <dbReference type="SAM" id="SignalP"/>
    </source>
</evidence>
<keyword evidence="13" id="KW-1185">Reference proteome</keyword>
<evidence type="ECO:0000313" key="13">
    <source>
        <dbReference type="Proteomes" id="UP000187941"/>
    </source>
</evidence>
<dbReference type="Pfam" id="PF02518">
    <property type="entry name" value="HATPase_c"/>
    <property type="match status" value="1"/>
</dbReference>
<keyword evidence="4" id="KW-0808">Transferase</keyword>
<dbReference type="EC" id="2.7.13.3" evidence="2"/>
<dbReference type="SUPFAM" id="SSF55874">
    <property type="entry name" value="ATPase domain of HSP90 chaperone/DNA topoisomerase II/histidine kinase"/>
    <property type="match status" value="1"/>
</dbReference>
<evidence type="ECO:0000256" key="8">
    <source>
        <dbReference type="ARBA" id="ARBA00023012"/>
    </source>
</evidence>
<keyword evidence="9" id="KW-0472">Membrane</keyword>
<keyword evidence="9" id="KW-0812">Transmembrane</keyword>
<dbReference type="GO" id="GO:0005524">
    <property type="term" value="F:ATP binding"/>
    <property type="evidence" value="ECO:0007669"/>
    <property type="project" value="UniProtKB-KW"/>
</dbReference>
<dbReference type="RefSeq" id="WP_077129922.1">
    <property type="nucleotide sequence ID" value="NZ_CP014263.1"/>
</dbReference>
<feature type="chain" id="PRO_5013156885" description="histidine kinase" evidence="10">
    <location>
        <begin position="30"/>
        <end position="633"/>
    </location>
</feature>
<keyword evidence="6" id="KW-0418">Kinase</keyword>
<keyword evidence="5" id="KW-0547">Nucleotide-binding</keyword>
<feature type="domain" description="Histidine kinase/HSP90-like ATPase" evidence="11">
    <location>
        <begin position="540"/>
        <end position="633"/>
    </location>
</feature>
<dbReference type="GO" id="GO:0016020">
    <property type="term" value="C:membrane"/>
    <property type="evidence" value="ECO:0007669"/>
    <property type="project" value="InterPro"/>
</dbReference>
<feature type="transmembrane region" description="Helical" evidence="9">
    <location>
        <begin position="354"/>
        <end position="376"/>
    </location>
</feature>
<dbReference type="STRING" id="1178516.AWR27_03480"/>
<dbReference type="AlphaFoldDB" id="A0A1P9WSZ3"/>
<feature type="transmembrane region" description="Helical" evidence="9">
    <location>
        <begin position="321"/>
        <end position="342"/>
    </location>
</feature>
<keyword evidence="10" id="KW-0732">Signal</keyword>
<evidence type="ECO:0000256" key="1">
    <source>
        <dbReference type="ARBA" id="ARBA00000085"/>
    </source>
</evidence>
<gene>
    <name evidence="12" type="ORF">AWR27_03480</name>
</gene>
<dbReference type="Pfam" id="PF07696">
    <property type="entry name" value="7TMR-DISMED2"/>
    <property type="match status" value="1"/>
</dbReference>
<protein>
    <recommendedName>
        <fullName evidence="2">histidine kinase</fullName>
        <ecNumber evidence="2">2.7.13.3</ecNumber>
    </recommendedName>
</protein>
<dbReference type="Gene3D" id="3.30.565.10">
    <property type="entry name" value="Histidine kinase-like ATPase, C-terminal domain"/>
    <property type="match status" value="1"/>
</dbReference>
<dbReference type="GO" id="GO:0046983">
    <property type="term" value="F:protein dimerization activity"/>
    <property type="evidence" value="ECO:0007669"/>
    <property type="project" value="InterPro"/>
</dbReference>
<dbReference type="InterPro" id="IPR050482">
    <property type="entry name" value="Sensor_HK_TwoCompSys"/>
</dbReference>
<reference evidence="12 13" key="1">
    <citation type="submission" date="2016-01" db="EMBL/GenBank/DDBJ databases">
        <authorList>
            <person name="Oliw E.H."/>
        </authorList>
    </citation>
    <scope>NUCLEOTIDE SEQUENCE [LARGE SCALE GENOMIC DNA]</scope>
    <source>
        <strain evidence="12 13">DY10</strain>
    </source>
</reference>
<dbReference type="GO" id="GO:0000155">
    <property type="term" value="F:phosphorelay sensor kinase activity"/>
    <property type="evidence" value="ECO:0007669"/>
    <property type="project" value="InterPro"/>
</dbReference>
<dbReference type="Pfam" id="PF07695">
    <property type="entry name" value="7TMR-DISM_7TM"/>
    <property type="match status" value="1"/>
</dbReference>
<dbReference type="Gene3D" id="2.60.40.2380">
    <property type="match status" value="1"/>
</dbReference>
<name>A0A1P9WSZ3_9BACT</name>
<keyword evidence="7" id="KW-0067">ATP-binding</keyword>
<dbReference type="PANTHER" id="PTHR24421:SF10">
    <property type="entry name" value="NITRATE_NITRITE SENSOR PROTEIN NARQ"/>
    <property type="match status" value="1"/>
</dbReference>
<evidence type="ECO:0000256" key="3">
    <source>
        <dbReference type="ARBA" id="ARBA00022553"/>
    </source>
</evidence>
<feature type="transmembrane region" description="Helical" evidence="9">
    <location>
        <begin position="293"/>
        <end position="315"/>
    </location>
</feature>
<organism evidence="12 13">
    <name type="scientific">Spirosoma montaniterrae</name>
    <dbReference type="NCBI Taxonomy" id="1178516"/>
    <lineage>
        <taxon>Bacteria</taxon>
        <taxon>Pseudomonadati</taxon>
        <taxon>Bacteroidota</taxon>
        <taxon>Cytophagia</taxon>
        <taxon>Cytophagales</taxon>
        <taxon>Cytophagaceae</taxon>
        <taxon>Spirosoma</taxon>
    </lineage>
</organism>
<proteinExistence type="predicted"/>
<evidence type="ECO:0000256" key="5">
    <source>
        <dbReference type="ARBA" id="ARBA00022741"/>
    </source>
</evidence>
<dbReference type="InterPro" id="IPR003594">
    <property type="entry name" value="HATPase_dom"/>
</dbReference>
<feature type="transmembrane region" description="Helical" evidence="9">
    <location>
        <begin position="201"/>
        <end position="220"/>
    </location>
</feature>
<accession>A0A1P9WSZ3</accession>